<reference evidence="1 2" key="1">
    <citation type="journal article" date="2017" name="Nat. Commun.">
        <title>Genome assembly with in vitro proximity ligation data and whole-genome triplication in lettuce.</title>
        <authorList>
            <person name="Reyes-Chin-Wo S."/>
            <person name="Wang Z."/>
            <person name="Yang X."/>
            <person name="Kozik A."/>
            <person name="Arikit S."/>
            <person name="Song C."/>
            <person name="Xia L."/>
            <person name="Froenicke L."/>
            <person name="Lavelle D.O."/>
            <person name="Truco M.J."/>
            <person name="Xia R."/>
            <person name="Zhu S."/>
            <person name="Xu C."/>
            <person name="Xu H."/>
            <person name="Xu X."/>
            <person name="Cox K."/>
            <person name="Korf I."/>
            <person name="Meyers B.C."/>
            <person name="Michelmore R.W."/>
        </authorList>
    </citation>
    <scope>NUCLEOTIDE SEQUENCE [LARGE SCALE GENOMIC DNA]</scope>
    <source>
        <strain evidence="2">cv. Salinas</strain>
        <tissue evidence="1">Seedlings</tissue>
    </source>
</reference>
<keyword evidence="2" id="KW-1185">Reference proteome</keyword>
<accession>A0A9R1WNB0</accession>
<protein>
    <recommendedName>
        <fullName evidence="3">DUF1985 domain-containing protein</fullName>
    </recommendedName>
</protein>
<name>A0A9R1WNB0_LACSA</name>
<dbReference type="EMBL" id="NBSK02000001">
    <property type="protein sequence ID" value="KAJ0225870.1"/>
    <property type="molecule type" value="Genomic_DNA"/>
</dbReference>
<comment type="caution">
    <text evidence="1">The sequence shown here is derived from an EMBL/GenBank/DDBJ whole genome shotgun (WGS) entry which is preliminary data.</text>
</comment>
<gene>
    <name evidence="1" type="ORF">LSAT_V11C100042880</name>
</gene>
<dbReference type="AlphaFoldDB" id="A0A9R1WNB0"/>
<organism evidence="1 2">
    <name type="scientific">Lactuca sativa</name>
    <name type="common">Garden lettuce</name>
    <dbReference type="NCBI Taxonomy" id="4236"/>
    <lineage>
        <taxon>Eukaryota</taxon>
        <taxon>Viridiplantae</taxon>
        <taxon>Streptophyta</taxon>
        <taxon>Embryophyta</taxon>
        <taxon>Tracheophyta</taxon>
        <taxon>Spermatophyta</taxon>
        <taxon>Magnoliopsida</taxon>
        <taxon>eudicotyledons</taxon>
        <taxon>Gunneridae</taxon>
        <taxon>Pentapetalae</taxon>
        <taxon>asterids</taxon>
        <taxon>campanulids</taxon>
        <taxon>Asterales</taxon>
        <taxon>Asteraceae</taxon>
        <taxon>Cichorioideae</taxon>
        <taxon>Cichorieae</taxon>
        <taxon>Lactucinae</taxon>
        <taxon>Lactuca</taxon>
    </lineage>
</organism>
<dbReference type="Proteomes" id="UP000235145">
    <property type="component" value="Unassembled WGS sequence"/>
</dbReference>
<sequence length="225" mass="26616">MFLCFLQHDFIFEVLDGVRRDIFRDTVFGYLLDVPRLQGDRLLFHKMFLHQIRPDPVLSPDGIKRLHFRVGNTKMVYWPEEFCLIIGFNFGEYPKNIGKKMSEKLVTSKKRCLLRERLFSNHTNSSVKIDDLKSLILNQTFLEVDDADAVRVCLMYILCESFLGKEINDRRRQTLKYSVLGFTGPIRIWIYEMLPAVRACGLVLRKNRDMPRMKRWSETKKIEMG</sequence>
<evidence type="ECO:0008006" key="3">
    <source>
        <dbReference type="Google" id="ProtNLM"/>
    </source>
</evidence>
<evidence type="ECO:0000313" key="2">
    <source>
        <dbReference type="Proteomes" id="UP000235145"/>
    </source>
</evidence>
<dbReference type="PANTHER" id="PTHR48449">
    <property type="entry name" value="DUF1985 DOMAIN-CONTAINING PROTEIN"/>
    <property type="match status" value="1"/>
</dbReference>
<dbReference type="PANTHER" id="PTHR48449:SF1">
    <property type="entry name" value="DUF1985 DOMAIN-CONTAINING PROTEIN"/>
    <property type="match status" value="1"/>
</dbReference>
<proteinExistence type="predicted"/>
<evidence type="ECO:0000313" key="1">
    <source>
        <dbReference type="EMBL" id="KAJ0225870.1"/>
    </source>
</evidence>